<dbReference type="KEGG" id="ssan:NX02_p1735"/>
<name>A0A0F7JWN7_9SPHN</name>
<geneLocation type="plasmid" evidence="2 3">
    <name>pNXO2</name>
</geneLocation>
<accession>A0A0F7JWN7</accession>
<dbReference type="EMBL" id="CP011450">
    <property type="protein sequence ID" value="AKH18988.1"/>
    <property type="molecule type" value="Genomic_DNA"/>
</dbReference>
<protein>
    <submittedName>
        <fullName evidence="2">Uncharacterized protein</fullName>
    </submittedName>
</protein>
<feature type="coiled-coil region" evidence="1">
    <location>
        <begin position="99"/>
        <end position="133"/>
    </location>
</feature>
<dbReference type="AlphaFoldDB" id="A0A0F7JWN7"/>
<evidence type="ECO:0000313" key="2">
    <source>
        <dbReference type="EMBL" id="AKH18988.1"/>
    </source>
</evidence>
<evidence type="ECO:0000313" key="3">
    <source>
        <dbReference type="Proteomes" id="UP000018851"/>
    </source>
</evidence>
<sequence>MATSADTPQGRRRERVATRLREALAVLRADPESEISVAALARHAGIGRNALYTNHRAVLEDLRALQAERSPASGQDEVPKLDGGKGEAEVRIRVLATENASLLRRALIAESRAKRLEERNADLVRELRDRRNVAMLPIAPPNASEE</sequence>
<reference evidence="2 3" key="1">
    <citation type="submission" date="2015-05" db="EMBL/GenBank/DDBJ databases">
        <title>Plasmid of Sphingomonas sanxanigenens NX02.</title>
        <authorList>
            <person name="Huang H."/>
            <person name="Ma T."/>
        </authorList>
    </citation>
    <scope>NUCLEOTIDE SEQUENCE [LARGE SCALE GENOMIC DNA]</scope>
    <source>
        <strain evidence="2 3">NX02</strain>
        <plasmid evidence="3">Plasmid pNXO2</plasmid>
    </source>
</reference>
<dbReference type="Proteomes" id="UP000018851">
    <property type="component" value="Plasmid pNXO2"/>
</dbReference>
<gene>
    <name evidence="2" type="ORF">NX02_p1735</name>
</gene>
<dbReference type="OrthoDB" id="8114461at2"/>
<dbReference type="RefSeq" id="WP_047100430.1">
    <property type="nucleotide sequence ID" value="NZ_CP011450.1"/>
</dbReference>
<keyword evidence="3" id="KW-1185">Reference proteome</keyword>
<evidence type="ECO:0000256" key="1">
    <source>
        <dbReference type="SAM" id="Coils"/>
    </source>
</evidence>
<organism evidence="2 3">
    <name type="scientific">Sphingomonas sanxanigenens DSM 19645 = NX02</name>
    <dbReference type="NCBI Taxonomy" id="1123269"/>
    <lineage>
        <taxon>Bacteria</taxon>
        <taxon>Pseudomonadati</taxon>
        <taxon>Pseudomonadota</taxon>
        <taxon>Alphaproteobacteria</taxon>
        <taxon>Sphingomonadales</taxon>
        <taxon>Sphingomonadaceae</taxon>
        <taxon>Sphingomonas</taxon>
    </lineage>
</organism>
<keyword evidence="2" id="KW-0614">Plasmid</keyword>
<keyword evidence="1" id="KW-0175">Coiled coil</keyword>
<proteinExistence type="predicted"/>